<dbReference type="PROSITE" id="PS50949">
    <property type="entry name" value="HTH_GNTR"/>
    <property type="match status" value="1"/>
</dbReference>
<proteinExistence type="predicted"/>
<dbReference type="SMART" id="SM00345">
    <property type="entry name" value="HTH_GNTR"/>
    <property type="match status" value="1"/>
</dbReference>
<dbReference type="SUPFAM" id="SSF46785">
    <property type="entry name" value="Winged helix' DNA-binding domain"/>
    <property type="match status" value="1"/>
</dbReference>
<dbReference type="GO" id="GO:0045892">
    <property type="term" value="P:negative regulation of DNA-templated transcription"/>
    <property type="evidence" value="ECO:0007669"/>
    <property type="project" value="TreeGrafter"/>
</dbReference>
<dbReference type="InterPro" id="IPR036390">
    <property type="entry name" value="WH_DNA-bd_sf"/>
</dbReference>
<feature type="domain" description="HTH gntR-type" evidence="4">
    <location>
        <begin position="1"/>
        <end position="69"/>
    </location>
</feature>
<organism evidence="5 6">
    <name type="scientific">Zhenhengia yiwuensis</name>
    <dbReference type="NCBI Taxonomy" id="2763666"/>
    <lineage>
        <taxon>Bacteria</taxon>
        <taxon>Bacillati</taxon>
        <taxon>Bacillota</taxon>
        <taxon>Clostridia</taxon>
        <taxon>Lachnospirales</taxon>
        <taxon>Lachnospiraceae</taxon>
        <taxon>Zhenhengia</taxon>
    </lineage>
</organism>
<comment type="caution">
    <text evidence="5">The sequence shown here is derived from an EMBL/GenBank/DDBJ whole genome shotgun (WGS) entry which is preliminary data.</text>
</comment>
<dbReference type="CDD" id="cd07377">
    <property type="entry name" value="WHTH_GntR"/>
    <property type="match status" value="1"/>
</dbReference>
<dbReference type="InterPro" id="IPR050679">
    <property type="entry name" value="Bact_HTH_transcr_reg"/>
</dbReference>
<dbReference type="RefSeq" id="WP_249333431.1">
    <property type="nucleotide sequence ID" value="NZ_JACRSY010000026.1"/>
</dbReference>
<dbReference type="GO" id="GO:0003677">
    <property type="term" value="F:DNA binding"/>
    <property type="evidence" value="ECO:0007669"/>
    <property type="project" value="UniProtKB-KW"/>
</dbReference>
<dbReference type="Gene3D" id="3.40.1410.10">
    <property type="entry name" value="Chorismate lyase-like"/>
    <property type="match status" value="1"/>
</dbReference>
<dbReference type="PANTHER" id="PTHR44846">
    <property type="entry name" value="MANNOSYL-D-GLYCERATE TRANSPORT/METABOLISM SYSTEM REPRESSOR MNGR-RELATED"/>
    <property type="match status" value="1"/>
</dbReference>
<evidence type="ECO:0000313" key="6">
    <source>
        <dbReference type="Proteomes" id="UP000655830"/>
    </source>
</evidence>
<keyword evidence="2" id="KW-0238">DNA-binding</keyword>
<dbReference type="Gene3D" id="1.10.10.10">
    <property type="entry name" value="Winged helix-like DNA-binding domain superfamily/Winged helix DNA-binding domain"/>
    <property type="match status" value="1"/>
</dbReference>
<evidence type="ECO:0000256" key="2">
    <source>
        <dbReference type="ARBA" id="ARBA00023125"/>
    </source>
</evidence>
<evidence type="ECO:0000256" key="1">
    <source>
        <dbReference type="ARBA" id="ARBA00023015"/>
    </source>
</evidence>
<dbReference type="InterPro" id="IPR000524">
    <property type="entry name" value="Tscrpt_reg_HTH_GntR"/>
</dbReference>
<dbReference type="Proteomes" id="UP000655830">
    <property type="component" value="Unassembled WGS sequence"/>
</dbReference>
<evidence type="ECO:0000259" key="4">
    <source>
        <dbReference type="PROSITE" id="PS50949"/>
    </source>
</evidence>
<dbReference type="GO" id="GO:0003700">
    <property type="term" value="F:DNA-binding transcription factor activity"/>
    <property type="evidence" value="ECO:0007669"/>
    <property type="project" value="InterPro"/>
</dbReference>
<dbReference type="AlphaFoldDB" id="A0A926IFM7"/>
<protein>
    <submittedName>
        <fullName evidence="5">GntR family transcriptional regulator</fullName>
    </submittedName>
</protein>
<dbReference type="Pfam" id="PF00392">
    <property type="entry name" value="GntR"/>
    <property type="match status" value="1"/>
</dbReference>
<keyword evidence="1" id="KW-0805">Transcription regulation</keyword>
<reference evidence="5" key="1">
    <citation type="submission" date="2020-08" db="EMBL/GenBank/DDBJ databases">
        <title>Genome public.</title>
        <authorList>
            <person name="Liu C."/>
            <person name="Sun Q."/>
        </authorList>
    </citation>
    <scope>NUCLEOTIDE SEQUENCE</scope>
    <source>
        <strain evidence="5">NSJ-12</strain>
    </source>
</reference>
<dbReference type="SUPFAM" id="SSF64288">
    <property type="entry name" value="Chorismate lyase-like"/>
    <property type="match status" value="1"/>
</dbReference>
<name>A0A926IFM7_9FIRM</name>
<accession>A0A926IFM7</accession>
<evidence type="ECO:0000256" key="3">
    <source>
        <dbReference type="ARBA" id="ARBA00023163"/>
    </source>
</evidence>
<gene>
    <name evidence="5" type="ORF">H8718_14440</name>
</gene>
<keyword evidence="3" id="KW-0804">Transcription</keyword>
<evidence type="ECO:0000313" key="5">
    <source>
        <dbReference type="EMBL" id="MBC8580716.1"/>
    </source>
</evidence>
<keyword evidence="6" id="KW-1185">Reference proteome</keyword>
<dbReference type="SMART" id="SM00866">
    <property type="entry name" value="UTRA"/>
    <property type="match status" value="1"/>
</dbReference>
<dbReference type="InterPro" id="IPR028978">
    <property type="entry name" value="Chorismate_lyase_/UTRA_dom_sf"/>
</dbReference>
<dbReference type="InterPro" id="IPR036388">
    <property type="entry name" value="WH-like_DNA-bd_sf"/>
</dbReference>
<dbReference type="InterPro" id="IPR011663">
    <property type="entry name" value="UTRA"/>
</dbReference>
<dbReference type="Pfam" id="PF07702">
    <property type="entry name" value="UTRA"/>
    <property type="match status" value="1"/>
</dbReference>
<sequence>MAVYKLIREDIVEDILTGIYEPGEMIKGQEIYAKKFNVSRATVRKAIDELVEKKVLFTVKGKGTFVSEQTTSKTRSGRKLSFSESERVKTQKLSSKIIALFECKANKRLARQLGIELDATVVCLKRVRMVNGIAENYQISYLNKELIQNIDFSKEDMSSSFLFKLLKEKAGLVPQYSDEEVRAVICPEDIAPELGICSDEPVLFIRRTTYSQQGRVMEYCEDYECSDIKGLKIRTFA</sequence>
<dbReference type="PANTHER" id="PTHR44846:SF1">
    <property type="entry name" value="MANNOSYL-D-GLYCERATE TRANSPORT_METABOLISM SYSTEM REPRESSOR MNGR-RELATED"/>
    <property type="match status" value="1"/>
</dbReference>
<dbReference type="EMBL" id="JACRSY010000026">
    <property type="protein sequence ID" value="MBC8580716.1"/>
    <property type="molecule type" value="Genomic_DNA"/>
</dbReference>